<accession>A0ACC2V384</accession>
<dbReference type="EMBL" id="JASBWT010000033">
    <property type="protein sequence ID" value="KAJ9093077.1"/>
    <property type="molecule type" value="Genomic_DNA"/>
</dbReference>
<proteinExistence type="predicted"/>
<sequence>MSTTFQPPIYDKSDPKTADAVVEPFHLPKEWKETTDMFSSASTVVAGFAMMSRNSSAAWLAIITALLGLFNQKPLTEKKASGGQQGLSGAVSPSGKSVLGT</sequence>
<name>A0ACC2V384_9TREE</name>
<evidence type="ECO:0000313" key="1">
    <source>
        <dbReference type="EMBL" id="KAJ9093077.1"/>
    </source>
</evidence>
<gene>
    <name evidence="1" type="ORF">QFC21_006571</name>
</gene>
<evidence type="ECO:0000313" key="2">
    <source>
        <dbReference type="Proteomes" id="UP001227268"/>
    </source>
</evidence>
<keyword evidence="2" id="KW-1185">Reference proteome</keyword>
<organism evidence="1 2">
    <name type="scientific">Naganishia friedmannii</name>
    <dbReference type="NCBI Taxonomy" id="89922"/>
    <lineage>
        <taxon>Eukaryota</taxon>
        <taxon>Fungi</taxon>
        <taxon>Dikarya</taxon>
        <taxon>Basidiomycota</taxon>
        <taxon>Agaricomycotina</taxon>
        <taxon>Tremellomycetes</taxon>
        <taxon>Filobasidiales</taxon>
        <taxon>Filobasidiaceae</taxon>
        <taxon>Naganishia</taxon>
    </lineage>
</organism>
<reference evidence="1" key="1">
    <citation type="submission" date="2023-04" db="EMBL/GenBank/DDBJ databases">
        <title>Draft Genome sequencing of Naganishia species isolated from polar environments using Oxford Nanopore Technology.</title>
        <authorList>
            <person name="Leo P."/>
            <person name="Venkateswaran K."/>
        </authorList>
    </citation>
    <scope>NUCLEOTIDE SEQUENCE</scope>
    <source>
        <strain evidence="1">MNA-CCFEE 5423</strain>
    </source>
</reference>
<dbReference type="Proteomes" id="UP001227268">
    <property type="component" value="Unassembled WGS sequence"/>
</dbReference>
<protein>
    <submittedName>
        <fullName evidence="1">Uncharacterized protein</fullName>
    </submittedName>
</protein>
<comment type="caution">
    <text evidence="1">The sequence shown here is derived from an EMBL/GenBank/DDBJ whole genome shotgun (WGS) entry which is preliminary data.</text>
</comment>